<evidence type="ECO:0000313" key="2">
    <source>
        <dbReference type="EMBL" id="MFC7362222.1"/>
    </source>
</evidence>
<sequence length="140" mass="15867">MSEWVTQREAAGLLGVHVSLVPKIVRRGDLMPRRARPSLSRDQVLQLREQRAQAEHERERRRASRSEPRFGPLPPDDDYEWLPAPAAAAVLGCSVVALRARAVRGRLPSTLAGGRRWFRLDHLELAVRAEVAKQRRQISP</sequence>
<protein>
    <recommendedName>
        <fullName evidence="4">Helix-turn-helix domain-containing protein</fullName>
    </recommendedName>
</protein>
<dbReference type="EMBL" id="JBHTCH010000021">
    <property type="protein sequence ID" value="MFC7362222.1"/>
    <property type="molecule type" value="Genomic_DNA"/>
</dbReference>
<gene>
    <name evidence="2" type="ORF">ACFQO6_18265</name>
</gene>
<dbReference type="RefSeq" id="WP_255892047.1">
    <property type="nucleotide sequence ID" value="NZ_JAFMZM010000005.1"/>
</dbReference>
<evidence type="ECO:0000256" key="1">
    <source>
        <dbReference type="SAM" id="MobiDB-lite"/>
    </source>
</evidence>
<evidence type="ECO:0000313" key="3">
    <source>
        <dbReference type="Proteomes" id="UP001596524"/>
    </source>
</evidence>
<name>A0ABW2N8F9_9ACTN</name>
<accession>A0ABW2N8F9</accession>
<reference evidence="3" key="1">
    <citation type="journal article" date="2019" name="Int. J. Syst. Evol. Microbiol.">
        <title>The Global Catalogue of Microorganisms (GCM) 10K type strain sequencing project: providing services to taxonomists for standard genome sequencing and annotation.</title>
        <authorList>
            <consortium name="The Broad Institute Genomics Platform"/>
            <consortium name="The Broad Institute Genome Sequencing Center for Infectious Disease"/>
            <person name="Wu L."/>
            <person name="Ma J."/>
        </authorList>
    </citation>
    <scope>NUCLEOTIDE SEQUENCE [LARGE SCALE GENOMIC DNA]</scope>
    <source>
        <strain evidence="3">FCH27</strain>
    </source>
</reference>
<organism evidence="2 3">
    <name type="scientific">Nocardioides astragali</name>
    <dbReference type="NCBI Taxonomy" id="1776736"/>
    <lineage>
        <taxon>Bacteria</taxon>
        <taxon>Bacillati</taxon>
        <taxon>Actinomycetota</taxon>
        <taxon>Actinomycetes</taxon>
        <taxon>Propionibacteriales</taxon>
        <taxon>Nocardioidaceae</taxon>
        <taxon>Nocardioides</taxon>
    </lineage>
</organism>
<keyword evidence="3" id="KW-1185">Reference proteome</keyword>
<evidence type="ECO:0008006" key="4">
    <source>
        <dbReference type="Google" id="ProtNLM"/>
    </source>
</evidence>
<feature type="region of interest" description="Disordered" evidence="1">
    <location>
        <begin position="35"/>
        <end position="77"/>
    </location>
</feature>
<feature type="compositionally biased region" description="Basic and acidic residues" evidence="1">
    <location>
        <begin position="48"/>
        <end position="68"/>
    </location>
</feature>
<dbReference type="Proteomes" id="UP001596524">
    <property type="component" value="Unassembled WGS sequence"/>
</dbReference>
<comment type="caution">
    <text evidence="2">The sequence shown here is derived from an EMBL/GenBank/DDBJ whole genome shotgun (WGS) entry which is preliminary data.</text>
</comment>
<proteinExistence type="predicted"/>